<dbReference type="HOGENOM" id="CLU_2194915_0_0_5"/>
<evidence type="ECO:0000313" key="2">
    <source>
        <dbReference type="EMBL" id="EKS35156.1"/>
    </source>
</evidence>
<comment type="caution">
    <text evidence="2">The sequence shown here is derived from an EMBL/GenBank/DDBJ whole genome shotgun (WGS) entry which is preliminary data.</text>
</comment>
<accession>K8P143</accession>
<dbReference type="Proteomes" id="UP000001095">
    <property type="component" value="Unassembled WGS sequence"/>
</dbReference>
<dbReference type="AlphaFoldDB" id="K8P143"/>
<evidence type="ECO:0000259" key="1">
    <source>
        <dbReference type="Pfam" id="PF22302"/>
    </source>
</evidence>
<reference evidence="2 3" key="1">
    <citation type="submission" date="2012-04" db="EMBL/GenBank/DDBJ databases">
        <title>The Genome Sequence of Afipia clevelandensis ATCC 49720.</title>
        <authorList>
            <consortium name="The Broad Institute Genome Sequencing Platform"/>
            <person name="Earl A."/>
            <person name="Ward D."/>
            <person name="Feldgarden M."/>
            <person name="Gevers D."/>
            <person name="Huys G."/>
            <person name="Walker B."/>
            <person name="Young S.K."/>
            <person name="Zeng Q."/>
            <person name="Gargeya S."/>
            <person name="Fitzgerald M."/>
            <person name="Haas B."/>
            <person name="Abouelleil A."/>
            <person name="Alvarado L."/>
            <person name="Arachchi H.M."/>
            <person name="Berlin A."/>
            <person name="Chapman S.B."/>
            <person name="Goldberg J."/>
            <person name="Griggs A."/>
            <person name="Gujja S."/>
            <person name="Hansen M."/>
            <person name="Howarth C."/>
            <person name="Imamovic A."/>
            <person name="Larimer J."/>
            <person name="McCowen C."/>
            <person name="Montmayeur A."/>
            <person name="Murphy C."/>
            <person name="Neiman D."/>
            <person name="Pearson M."/>
            <person name="Priest M."/>
            <person name="Roberts A."/>
            <person name="Saif S."/>
            <person name="Shea T."/>
            <person name="Sisk P."/>
            <person name="Sykes S."/>
            <person name="Wortman J."/>
            <person name="Nusbaum C."/>
            <person name="Birren B."/>
        </authorList>
    </citation>
    <scope>NUCLEOTIDE SEQUENCE [LARGE SCALE GENOMIC DNA]</scope>
    <source>
        <strain evidence="2 3">ATCC 49720</strain>
    </source>
</reference>
<proteinExistence type="predicted"/>
<feature type="domain" description="DUF6968" evidence="1">
    <location>
        <begin position="4"/>
        <end position="92"/>
    </location>
</feature>
<dbReference type="PATRIC" id="fig|883079.3.peg.2473"/>
<dbReference type="EMBL" id="AGWY01000011">
    <property type="protein sequence ID" value="EKS35156.1"/>
    <property type="molecule type" value="Genomic_DNA"/>
</dbReference>
<dbReference type="InterPro" id="IPR054241">
    <property type="entry name" value="DUF6968"/>
</dbReference>
<protein>
    <recommendedName>
        <fullName evidence="1">DUF6968 domain-containing protein</fullName>
    </recommendedName>
</protein>
<name>K8P143_9BRAD</name>
<evidence type="ECO:0000313" key="3">
    <source>
        <dbReference type="Proteomes" id="UP000001095"/>
    </source>
</evidence>
<sequence length="108" mass="12285">MLITRLLQLTDTPAVSIEVRVFAPVQEDIDWSCTVAIDWPNGTWERKVFGIDAIQSIELALRMIGTELYASDYHKTGRLMWLKPGGGYGFPVPKTIHNMLIGEDRDFF</sequence>
<dbReference type="Pfam" id="PF22302">
    <property type="entry name" value="DUF6968"/>
    <property type="match status" value="1"/>
</dbReference>
<gene>
    <name evidence="2" type="ORF">HMPREF9696_02428</name>
</gene>
<organism evidence="2 3">
    <name type="scientific">Afipia clevelandensis ATCC 49720</name>
    <dbReference type="NCBI Taxonomy" id="883079"/>
    <lineage>
        <taxon>Bacteria</taxon>
        <taxon>Pseudomonadati</taxon>
        <taxon>Pseudomonadota</taxon>
        <taxon>Alphaproteobacteria</taxon>
        <taxon>Hyphomicrobiales</taxon>
        <taxon>Nitrobacteraceae</taxon>
        <taxon>Afipia</taxon>
    </lineage>
</organism>
<keyword evidence="3" id="KW-1185">Reference proteome</keyword>